<dbReference type="Proteomes" id="UP000241848">
    <property type="component" value="Unassembled WGS sequence"/>
</dbReference>
<reference evidence="2 3" key="1">
    <citation type="journal article" date="2014" name="BMC Genomics">
        <title>Comparison of environmental and isolate Sulfobacillus genomes reveals diverse carbon, sulfur, nitrogen, and hydrogen metabolisms.</title>
        <authorList>
            <person name="Justice N.B."/>
            <person name="Norman A."/>
            <person name="Brown C.T."/>
            <person name="Singh A."/>
            <person name="Thomas B.C."/>
            <person name="Banfield J.F."/>
        </authorList>
    </citation>
    <scope>NUCLEOTIDE SEQUENCE [LARGE SCALE GENOMIC DNA]</scope>
    <source>
        <strain evidence="2">AMDSBA3</strain>
    </source>
</reference>
<sequence length="274" mass="30276">MISANGASMEVLRMTLESLVAQLPGQYGIFARNLNTGQTIAMGEHQVFPSASLIKVPILAEVLRRVEEEGLSLDETLVMRAEDQVPGSGVLKDLTPGTRYTLRDLSMLMITVSDNTATNLLIDYLTVDSVNALLRRLGLPQTSLERRLERVPAQVTRVNRTTAHEMARLMELVATGQLISQDVSRRMIDRLQRCQAPYAFAPPIEDPRYIGQLPAIQVAHKTGSLAQARHDCGIVFHAKGVFVASILSQGAPASQLQDRIHRIGQFIFRRLRAA</sequence>
<proteinExistence type="predicted"/>
<evidence type="ECO:0000313" key="3">
    <source>
        <dbReference type="Proteomes" id="UP000241848"/>
    </source>
</evidence>
<dbReference type="InterPro" id="IPR045155">
    <property type="entry name" value="Beta-lactam_cat"/>
</dbReference>
<dbReference type="Pfam" id="PF13354">
    <property type="entry name" value="Beta-lactamase2"/>
    <property type="match status" value="1"/>
</dbReference>
<evidence type="ECO:0000313" key="2">
    <source>
        <dbReference type="EMBL" id="PSR20928.1"/>
    </source>
</evidence>
<accession>A0A2T2WFD7</accession>
<organism evidence="2 3">
    <name type="scientific">Sulfobacillus acidophilus</name>
    <dbReference type="NCBI Taxonomy" id="53633"/>
    <lineage>
        <taxon>Bacteria</taxon>
        <taxon>Bacillati</taxon>
        <taxon>Bacillota</taxon>
        <taxon>Clostridia</taxon>
        <taxon>Eubacteriales</taxon>
        <taxon>Clostridiales Family XVII. Incertae Sedis</taxon>
        <taxon>Sulfobacillus</taxon>
    </lineage>
</organism>
<dbReference type="EMBL" id="PXYV01000047">
    <property type="protein sequence ID" value="PSR20928.1"/>
    <property type="molecule type" value="Genomic_DNA"/>
</dbReference>
<dbReference type="SUPFAM" id="SSF56601">
    <property type="entry name" value="beta-lactamase/transpeptidase-like"/>
    <property type="match status" value="1"/>
</dbReference>
<comment type="caution">
    <text evidence="2">The sequence shown here is derived from an EMBL/GenBank/DDBJ whole genome shotgun (WGS) entry which is preliminary data.</text>
</comment>
<feature type="domain" description="Beta-lactamase class A catalytic" evidence="1">
    <location>
        <begin position="28"/>
        <end position="247"/>
    </location>
</feature>
<dbReference type="InterPro" id="IPR012338">
    <property type="entry name" value="Beta-lactam/transpept-like"/>
</dbReference>
<dbReference type="GO" id="GO:0046677">
    <property type="term" value="P:response to antibiotic"/>
    <property type="evidence" value="ECO:0007669"/>
    <property type="project" value="InterPro"/>
</dbReference>
<gene>
    <name evidence="2" type="ORF">C7B45_12925</name>
</gene>
<evidence type="ECO:0000259" key="1">
    <source>
        <dbReference type="Pfam" id="PF13354"/>
    </source>
</evidence>
<dbReference type="AlphaFoldDB" id="A0A2T2WFD7"/>
<dbReference type="InterPro" id="IPR000871">
    <property type="entry name" value="Beta-lactam_class-A"/>
</dbReference>
<dbReference type="GO" id="GO:0008800">
    <property type="term" value="F:beta-lactamase activity"/>
    <property type="evidence" value="ECO:0007669"/>
    <property type="project" value="InterPro"/>
</dbReference>
<dbReference type="Gene3D" id="3.40.710.10">
    <property type="entry name" value="DD-peptidase/beta-lactamase superfamily"/>
    <property type="match status" value="1"/>
</dbReference>
<protein>
    <recommendedName>
        <fullName evidence="1">Beta-lactamase class A catalytic domain-containing protein</fullName>
    </recommendedName>
</protein>
<dbReference type="GO" id="GO:0030655">
    <property type="term" value="P:beta-lactam antibiotic catabolic process"/>
    <property type="evidence" value="ECO:0007669"/>
    <property type="project" value="InterPro"/>
</dbReference>
<dbReference type="PANTHER" id="PTHR35333">
    <property type="entry name" value="BETA-LACTAMASE"/>
    <property type="match status" value="1"/>
</dbReference>
<name>A0A2T2WFD7_9FIRM</name>
<dbReference type="PANTHER" id="PTHR35333:SF3">
    <property type="entry name" value="BETA-LACTAMASE-TYPE TRANSPEPTIDASE FOLD CONTAINING PROTEIN"/>
    <property type="match status" value="1"/>
</dbReference>